<evidence type="ECO:0000256" key="1">
    <source>
        <dbReference type="SAM" id="SignalP"/>
    </source>
</evidence>
<name>A0A8W8P7H0_MAGGI</name>
<organism evidence="2 3">
    <name type="scientific">Magallana gigas</name>
    <name type="common">Pacific oyster</name>
    <name type="synonym">Crassostrea gigas</name>
    <dbReference type="NCBI Taxonomy" id="29159"/>
    <lineage>
        <taxon>Eukaryota</taxon>
        <taxon>Metazoa</taxon>
        <taxon>Spiralia</taxon>
        <taxon>Lophotrochozoa</taxon>
        <taxon>Mollusca</taxon>
        <taxon>Bivalvia</taxon>
        <taxon>Autobranchia</taxon>
        <taxon>Pteriomorphia</taxon>
        <taxon>Ostreida</taxon>
        <taxon>Ostreoidea</taxon>
        <taxon>Ostreidae</taxon>
        <taxon>Magallana</taxon>
    </lineage>
</organism>
<proteinExistence type="predicted"/>
<keyword evidence="3" id="KW-1185">Reference proteome</keyword>
<sequence length="123" mass="13633">MYVCRPPAMKFFFLLACFFIPFASSYSLRSSNECPTPTQSGLDECSKPRKPCCYLGTRFDHNGCFLGCYSSCLTDVDPATCNSCADPNIRNCLVKPPGCQIMTHDFMGFNSVHGCFQECSVTC</sequence>
<dbReference type="EnsemblMetazoa" id="G9896.1">
    <property type="protein sequence ID" value="G9896.1:cds"/>
    <property type="gene ID" value="G9896"/>
</dbReference>
<protein>
    <submittedName>
        <fullName evidence="2">Uncharacterized protein</fullName>
    </submittedName>
</protein>
<evidence type="ECO:0000313" key="3">
    <source>
        <dbReference type="Proteomes" id="UP000005408"/>
    </source>
</evidence>
<feature type="signal peptide" evidence="1">
    <location>
        <begin position="1"/>
        <end position="25"/>
    </location>
</feature>
<accession>A0A8W8P7H0</accession>
<dbReference type="AlphaFoldDB" id="A0A8W8P7H0"/>
<evidence type="ECO:0000313" key="2">
    <source>
        <dbReference type="EnsemblMetazoa" id="G9896.1:cds"/>
    </source>
</evidence>
<dbReference type="EnsemblMetazoa" id="G9896.3">
    <property type="protein sequence ID" value="G9896.3:cds"/>
    <property type="gene ID" value="G9896"/>
</dbReference>
<keyword evidence="1" id="KW-0732">Signal</keyword>
<reference evidence="2" key="1">
    <citation type="submission" date="2022-08" db="UniProtKB">
        <authorList>
            <consortium name="EnsemblMetazoa"/>
        </authorList>
    </citation>
    <scope>IDENTIFICATION</scope>
    <source>
        <strain evidence="2">05x7-T-G4-1.051#20</strain>
    </source>
</reference>
<dbReference type="Proteomes" id="UP000005408">
    <property type="component" value="Unassembled WGS sequence"/>
</dbReference>
<feature type="chain" id="PRO_5042432281" evidence="1">
    <location>
        <begin position="26"/>
        <end position="123"/>
    </location>
</feature>